<keyword evidence="2" id="KW-0489">Methyltransferase</keyword>
<dbReference type="InterPro" id="IPR000257">
    <property type="entry name" value="Uroporphyrinogen_deCOase"/>
</dbReference>
<dbReference type="SUPFAM" id="SSF51726">
    <property type="entry name" value="UROD/MetE-like"/>
    <property type="match status" value="1"/>
</dbReference>
<evidence type="ECO:0000313" key="3">
    <source>
        <dbReference type="Proteomes" id="UP001060164"/>
    </source>
</evidence>
<reference evidence="2" key="1">
    <citation type="journal article" date="2022" name="Cell">
        <title>Design, construction, and in vivo augmentation of a complex gut microbiome.</title>
        <authorList>
            <person name="Cheng A.G."/>
            <person name="Ho P.Y."/>
            <person name="Aranda-Diaz A."/>
            <person name="Jain S."/>
            <person name="Yu F.B."/>
            <person name="Meng X."/>
            <person name="Wang M."/>
            <person name="Iakiviak M."/>
            <person name="Nagashima K."/>
            <person name="Zhao A."/>
            <person name="Murugkar P."/>
            <person name="Patil A."/>
            <person name="Atabakhsh K."/>
            <person name="Weakley A."/>
            <person name="Yan J."/>
            <person name="Brumbaugh A.R."/>
            <person name="Higginbottom S."/>
            <person name="Dimas A."/>
            <person name="Shiver A.L."/>
            <person name="Deutschbauer A."/>
            <person name="Neff N."/>
            <person name="Sonnenburg J.L."/>
            <person name="Huang K.C."/>
            <person name="Fischbach M.A."/>
        </authorList>
    </citation>
    <scope>NUCLEOTIDE SEQUENCE</scope>
    <source>
        <strain evidence="2">DSM 19829</strain>
    </source>
</reference>
<dbReference type="PANTHER" id="PTHR47099">
    <property type="entry name" value="METHYLCOBAMIDE:COM METHYLTRANSFERASE MTBA"/>
    <property type="match status" value="1"/>
</dbReference>
<feature type="domain" description="Uroporphyrinogen decarboxylase (URO-D)" evidence="1">
    <location>
        <begin position="225"/>
        <end position="422"/>
    </location>
</feature>
<dbReference type="Gene3D" id="3.20.20.210">
    <property type="match status" value="1"/>
</dbReference>
<sequence length="426" mass="48393">MTSRERIIKALNHEEPDRVPIDFGATYQTGINASALYRLRAHYGLEQKTIELFELMQMIGCVDEDLRYIVGADAIGLNEPADSLGNECFPGYEKKLFKMFDETPTYINAQNVVEYDEKGGIYMYPQGDRTVAPSAYMPAGGYFFDTIDRGQLIEELDEDHLTPREDFKDYFGIMDEKTARYYETESKRLFTETEYAVVGNLGCAGFGDAGSIPAAFEKNPRGIRAFDQWCIAQLLYPDYVQEVFEMQTEFALRNLEIYKQAVNDHIQVITMSGTDFGTQNSELMSKETFRTLYKPYYKRVCDWVHENTNWKTFFHSCGSIVGFLDDFVEMGVDILNPVQLSAKGMDAKMLKDKYGDKLVFWGGGVDTQRTLALGTPEEVFSEATRNLEILSKGGGYVYNTIHNIMGNASVDNIAAFFEAVKQFNAR</sequence>
<dbReference type="GO" id="GO:0008168">
    <property type="term" value="F:methyltransferase activity"/>
    <property type="evidence" value="ECO:0007669"/>
    <property type="project" value="UniProtKB-KW"/>
</dbReference>
<dbReference type="EMBL" id="CP102290">
    <property type="protein sequence ID" value="UWP57895.1"/>
    <property type="molecule type" value="Genomic_DNA"/>
</dbReference>
<dbReference type="Proteomes" id="UP001060164">
    <property type="component" value="Chromosome"/>
</dbReference>
<keyword evidence="3" id="KW-1185">Reference proteome</keyword>
<dbReference type="GO" id="GO:0032259">
    <property type="term" value="P:methylation"/>
    <property type="evidence" value="ECO:0007669"/>
    <property type="project" value="UniProtKB-KW"/>
</dbReference>
<proteinExistence type="predicted"/>
<accession>A0ABY5VBH9</accession>
<dbReference type="InterPro" id="IPR038071">
    <property type="entry name" value="UROD/MetE-like_sf"/>
</dbReference>
<gene>
    <name evidence="2" type="ORF">NQ502_10815</name>
</gene>
<evidence type="ECO:0000313" key="2">
    <source>
        <dbReference type="EMBL" id="UWP57895.1"/>
    </source>
</evidence>
<dbReference type="Pfam" id="PF01208">
    <property type="entry name" value="URO-D"/>
    <property type="match status" value="1"/>
</dbReference>
<dbReference type="RefSeq" id="WP_028530026.1">
    <property type="nucleotide sequence ID" value="NZ_CABLBR010000040.1"/>
</dbReference>
<organism evidence="2 3">
    <name type="scientific">Ruminococcus gauvreauii</name>
    <dbReference type="NCBI Taxonomy" id="438033"/>
    <lineage>
        <taxon>Bacteria</taxon>
        <taxon>Bacillati</taxon>
        <taxon>Bacillota</taxon>
        <taxon>Clostridia</taxon>
        <taxon>Eubacteriales</taxon>
        <taxon>Oscillospiraceae</taxon>
        <taxon>Ruminococcus</taxon>
    </lineage>
</organism>
<evidence type="ECO:0000259" key="1">
    <source>
        <dbReference type="Pfam" id="PF01208"/>
    </source>
</evidence>
<keyword evidence="2" id="KW-0808">Transferase</keyword>
<protein>
    <submittedName>
        <fullName evidence="2">Methyltransferase</fullName>
    </submittedName>
</protein>
<dbReference type="InterPro" id="IPR052024">
    <property type="entry name" value="Methanogen_methyltrans"/>
</dbReference>
<dbReference type="PANTHER" id="PTHR47099:SF1">
    <property type="entry name" value="METHYLCOBAMIDE:COM METHYLTRANSFERASE MTBA"/>
    <property type="match status" value="1"/>
</dbReference>
<name>A0ABY5VBH9_9FIRM</name>